<reference evidence="2 3" key="1">
    <citation type="submission" date="2017-06" db="EMBL/GenBank/DDBJ databases">
        <title>Genome sequencing of cyanobaciteial culture collection at National Institute for Environmental Studies (NIES).</title>
        <authorList>
            <person name="Hirose Y."/>
            <person name="Shimura Y."/>
            <person name="Fujisawa T."/>
            <person name="Nakamura Y."/>
            <person name="Kawachi M."/>
        </authorList>
    </citation>
    <scope>NUCLEOTIDE SEQUENCE [LARGE SCALE GENOMIC DNA]</scope>
    <source>
        <strain evidence="2 3">NIES-267</strain>
    </source>
</reference>
<accession>A0A1Z4LIQ3</accession>
<protein>
    <submittedName>
        <fullName evidence="2">Uncharacterized protein</fullName>
    </submittedName>
</protein>
<keyword evidence="1" id="KW-1133">Transmembrane helix</keyword>
<dbReference type="AlphaFoldDB" id="A0A1Z4LIQ3"/>
<feature type="transmembrane region" description="Helical" evidence="1">
    <location>
        <begin position="106"/>
        <end position="133"/>
    </location>
</feature>
<feature type="transmembrane region" description="Helical" evidence="1">
    <location>
        <begin position="75"/>
        <end position="94"/>
    </location>
</feature>
<dbReference type="EMBL" id="AP018227">
    <property type="protein sequence ID" value="BAY81106.1"/>
    <property type="molecule type" value="Genomic_DNA"/>
</dbReference>
<name>A0A1Z4LIQ3_9CYAN</name>
<feature type="transmembrane region" description="Helical" evidence="1">
    <location>
        <begin position="161"/>
        <end position="181"/>
    </location>
</feature>
<sequence length="233" mass="27476">MKSLLKSFWLFLIEPVKFALEWISNRNNIHESLFPIILLGIISVTLLNGLSVIDFRKNHQTFRSLRNVLKSLIQLFFQTCLYLGYFFTLGVFSGKNYLNRQNIINYFKLIFTMFGFFSLSLLFTLLFFTLFYLTIKWIKRLIVFCKLQPELSSNIDNDKSYFKYSTVGCIFVIISIFYWFTIFKNSIVVTSIFLDISWWLIIIVSIFYSIFSFLLRSAVAIFFSDSGNNQQSS</sequence>
<evidence type="ECO:0000313" key="3">
    <source>
        <dbReference type="Proteomes" id="UP000218418"/>
    </source>
</evidence>
<keyword evidence="1" id="KW-0812">Transmembrane</keyword>
<organism evidence="2 3">
    <name type="scientific">Calothrix parasitica NIES-267</name>
    <dbReference type="NCBI Taxonomy" id="1973488"/>
    <lineage>
        <taxon>Bacteria</taxon>
        <taxon>Bacillati</taxon>
        <taxon>Cyanobacteriota</taxon>
        <taxon>Cyanophyceae</taxon>
        <taxon>Nostocales</taxon>
        <taxon>Calotrichaceae</taxon>
        <taxon>Calothrix</taxon>
    </lineage>
</organism>
<keyword evidence="3" id="KW-1185">Reference proteome</keyword>
<keyword evidence="1" id="KW-0472">Membrane</keyword>
<feature type="transmembrane region" description="Helical" evidence="1">
    <location>
        <begin position="34"/>
        <end position="55"/>
    </location>
</feature>
<evidence type="ECO:0000256" key="1">
    <source>
        <dbReference type="SAM" id="Phobius"/>
    </source>
</evidence>
<gene>
    <name evidence="2" type="ORF">NIES267_05710</name>
</gene>
<feature type="transmembrane region" description="Helical" evidence="1">
    <location>
        <begin position="196"/>
        <end position="223"/>
    </location>
</feature>
<dbReference type="Proteomes" id="UP000218418">
    <property type="component" value="Chromosome"/>
</dbReference>
<evidence type="ECO:0000313" key="2">
    <source>
        <dbReference type="EMBL" id="BAY81106.1"/>
    </source>
</evidence>
<proteinExistence type="predicted"/>